<comment type="subcellular location">
    <subcellularLocation>
        <location evidence="1 6">Cell membrane</location>
        <topology evidence="1 6">Multi-pass membrane protein</topology>
    </subcellularLocation>
</comment>
<dbReference type="GO" id="GO:0005886">
    <property type="term" value="C:plasma membrane"/>
    <property type="evidence" value="ECO:0007669"/>
    <property type="project" value="UniProtKB-SubCell"/>
</dbReference>
<evidence type="ECO:0000256" key="6">
    <source>
        <dbReference type="RuleBase" id="RU366058"/>
    </source>
</evidence>
<keyword evidence="9" id="KW-1185">Reference proteome</keyword>
<evidence type="ECO:0000259" key="7">
    <source>
        <dbReference type="Pfam" id="PF09335"/>
    </source>
</evidence>
<dbReference type="PANTHER" id="PTHR12677:SF59">
    <property type="entry name" value="GOLGI APPARATUS MEMBRANE PROTEIN TVP38-RELATED"/>
    <property type="match status" value="1"/>
</dbReference>
<evidence type="ECO:0000256" key="3">
    <source>
        <dbReference type="ARBA" id="ARBA00022692"/>
    </source>
</evidence>
<dbReference type="Proteomes" id="UP000199372">
    <property type="component" value="Unassembled WGS sequence"/>
</dbReference>
<protein>
    <recommendedName>
        <fullName evidence="6">TVP38/TMEM64 family membrane protein</fullName>
    </recommendedName>
</protein>
<dbReference type="EMBL" id="FOCM01000001">
    <property type="protein sequence ID" value="SEM80476.1"/>
    <property type="molecule type" value="Genomic_DNA"/>
</dbReference>
<feature type="transmembrane region" description="Helical" evidence="6">
    <location>
        <begin position="90"/>
        <end position="112"/>
    </location>
</feature>
<gene>
    <name evidence="8" type="ORF">SAMN04488011_101539</name>
</gene>
<feature type="transmembrane region" description="Helical" evidence="6">
    <location>
        <begin position="164"/>
        <end position="187"/>
    </location>
</feature>
<name>A0A1H8BCJ7_9RHOB</name>
<organism evidence="8 9">
    <name type="scientific">Palleronia pelagia</name>
    <dbReference type="NCBI Taxonomy" id="387096"/>
    <lineage>
        <taxon>Bacteria</taxon>
        <taxon>Pseudomonadati</taxon>
        <taxon>Pseudomonadota</taxon>
        <taxon>Alphaproteobacteria</taxon>
        <taxon>Rhodobacterales</taxon>
        <taxon>Roseobacteraceae</taxon>
        <taxon>Palleronia</taxon>
    </lineage>
</organism>
<keyword evidence="4 6" id="KW-1133">Transmembrane helix</keyword>
<feature type="transmembrane region" description="Helical" evidence="6">
    <location>
        <begin position="132"/>
        <end position="152"/>
    </location>
</feature>
<feature type="transmembrane region" description="Helical" evidence="6">
    <location>
        <begin position="56"/>
        <end position="78"/>
    </location>
</feature>
<keyword evidence="2 6" id="KW-1003">Cell membrane</keyword>
<accession>A0A1H8BCJ7</accession>
<dbReference type="OrthoDB" id="9812980at2"/>
<dbReference type="AlphaFoldDB" id="A0A1H8BCJ7"/>
<dbReference type="Pfam" id="PF09335">
    <property type="entry name" value="VTT_dom"/>
    <property type="match status" value="1"/>
</dbReference>
<comment type="similarity">
    <text evidence="6">Belongs to the TVP38/TMEM64 family.</text>
</comment>
<feature type="transmembrane region" description="Helical" evidence="6">
    <location>
        <begin position="12"/>
        <end position="31"/>
    </location>
</feature>
<evidence type="ECO:0000313" key="8">
    <source>
        <dbReference type="EMBL" id="SEM80476.1"/>
    </source>
</evidence>
<evidence type="ECO:0000256" key="1">
    <source>
        <dbReference type="ARBA" id="ARBA00004651"/>
    </source>
</evidence>
<proteinExistence type="inferred from homology"/>
<dbReference type="RefSeq" id="WP_091843989.1">
    <property type="nucleotide sequence ID" value="NZ_FOCM01000001.1"/>
</dbReference>
<evidence type="ECO:0000256" key="5">
    <source>
        <dbReference type="ARBA" id="ARBA00023136"/>
    </source>
</evidence>
<dbReference type="InterPro" id="IPR015414">
    <property type="entry name" value="TMEM64"/>
</dbReference>
<keyword evidence="3 6" id="KW-0812">Transmembrane</keyword>
<reference evidence="9" key="1">
    <citation type="submission" date="2016-10" db="EMBL/GenBank/DDBJ databases">
        <authorList>
            <person name="Varghese N."/>
            <person name="Submissions S."/>
        </authorList>
    </citation>
    <scope>NUCLEOTIDE SEQUENCE [LARGE SCALE GENOMIC DNA]</scope>
    <source>
        <strain evidence="9">DSM 26893</strain>
    </source>
</reference>
<evidence type="ECO:0000256" key="2">
    <source>
        <dbReference type="ARBA" id="ARBA00022475"/>
    </source>
</evidence>
<dbReference type="PANTHER" id="PTHR12677">
    <property type="entry name" value="GOLGI APPARATUS MEMBRANE PROTEIN TVP38-RELATED"/>
    <property type="match status" value="1"/>
</dbReference>
<feature type="transmembrane region" description="Helical" evidence="6">
    <location>
        <begin position="199"/>
        <end position="217"/>
    </location>
</feature>
<keyword evidence="5 6" id="KW-0472">Membrane</keyword>
<evidence type="ECO:0000256" key="4">
    <source>
        <dbReference type="ARBA" id="ARBA00022989"/>
    </source>
</evidence>
<evidence type="ECO:0000313" key="9">
    <source>
        <dbReference type="Proteomes" id="UP000199372"/>
    </source>
</evidence>
<feature type="domain" description="VTT" evidence="7">
    <location>
        <begin position="71"/>
        <end position="187"/>
    </location>
</feature>
<dbReference type="InterPro" id="IPR032816">
    <property type="entry name" value="VTT_dom"/>
</dbReference>
<sequence>MTRAAAGLTARRVAAGVGALLLAGLLLAWLMDWLPTGIDRTTITRWVDAAGPWGPVAVIGLMTAAVVASPIPSAPIALAAGAAYGHYAGAAYVAIGSEIGAITAFLIARFVGRRTVERILGDKADYGLLGSQNALTLTVFASRLLPFVSFDAMSYAAGLSRLHFWRFALATLAGILPASFVLAHFGSIAMDGDAGAAEWLAIGLGLLTALPLVVLALRRRKDRREGGGPEGPE</sequence>